<dbReference type="Proteomes" id="UP001148786">
    <property type="component" value="Unassembled WGS sequence"/>
</dbReference>
<accession>A0A9W8JNZ3</accession>
<name>A0A9W8JNZ3_9AGAR</name>
<evidence type="ECO:0000313" key="2">
    <source>
        <dbReference type="Proteomes" id="UP001148786"/>
    </source>
</evidence>
<dbReference type="EMBL" id="JANKHO010003352">
    <property type="protein sequence ID" value="KAJ3484231.1"/>
    <property type="molecule type" value="Genomic_DNA"/>
</dbReference>
<protein>
    <submittedName>
        <fullName evidence="1">Uncharacterized protein</fullName>
    </submittedName>
</protein>
<dbReference type="AlphaFoldDB" id="A0A9W8JNZ3"/>
<sequence length="150" mass="17873">MQKAQNQYQPEQVEHELKYLEEHKNVKAMACWALNLGQIEEEEMEEMEALSQSCFRLRDENKDKEDEDWLLNDQDLDLFLPSEAPCSCADYYGRDSDGCIRHHHYDQYQPQPDLDHELRFLEEDRENAPEDWALELFEDMELKDMEGQGA</sequence>
<organism evidence="1 2">
    <name type="scientific">Agrocybe chaxingu</name>
    <dbReference type="NCBI Taxonomy" id="84603"/>
    <lineage>
        <taxon>Eukaryota</taxon>
        <taxon>Fungi</taxon>
        <taxon>Dikarya</taxon>
        <taxon>Basidiomycota</taxon>
        <taxon>Agaricomycotina</taxon>
        <taxon>Agaricomycetes</taxon>
        <taxon>Agaricomycetidae</taxon>
        <taxon>Agaricales</taxon>
        <taxon>Agaricineae</taxon>
        <taxon>Strophariaceae</taxon>
        <taxon>Agrocybe</taxon>
    </lineage>
</organism>
<proteinExistence type="predicted"/>
<reference evidence="1" key="1">
    <citation type="submission" date="2022-07" db="EMBL/GenBank/DDBJ databases">
        <title>Genome Sequence of Agrocybe chaxingu.</title>
        <authorList>
            <person name="Buettner E."/>
        </authorList>
    </citation>
    <scope>NUCLEOTIDE SEQUENCE</scope>
    <source>
        <strain evidence="1">MP-N11</strain>
    </source>
</reference>
<gene>
    <name evidence="1" type="ORF">NLJ89_g11999</name>
</gene>
<keyword evidence="2" id="KW-1185">Reference proteome</keyword>
<evidence type="ECO:0000313" key="1">
    <source>
        <dbReference type="EMBL" id="KAJ3484231.1"/>
    </source>
</evidence>
<comment type="caution">
    <text evidence="1">The sequence shown here is derived from an EMBL/GenBank/DDBJ whole genome shotgun (WGS) entry which is preliminary data.</text>
</comment>